<accession>A0AA97P767</accession>
<evidence type="ECO:0000256" key="4">
    <source>
        <dbReference type="SAM" id="SignalP"/>
    </source>
</evidence>
<dbReference type="CDD" id="cd00118">
    <property type="entry name" value="LysM"/>
    <property type="match status" value="2"/>
</dbReference>
<sequence length="296" mass="32882">MQLTRFLSAWLLPAMAMAQTTTFQTSTTTATATAPATPSPTMPGLAPNCDGFHKLESGDNCYEVAAKYGITMTQLYAWNTVVNDTGYYMCVHVPGAEAPTKPEPQMPGVVENCQKFYQIKAGDGCWSIYTEAGITYEQLRSWNTGIDAACGNLWPDFYVCIVALRGFSFQLERGYLSLTSLHLMQIKVFVRFDRPWTWVESEVQTRFVRGASLGLGNDNCQLGGLCSNKSWDAEKEVGTNNKETRIQVMLANAVSNMVEWINQHRVLSRVLLCCPWRPAASGNHAALTRTRFSSEV</sequence>
<keyword evidence="2" id="KW-0843">Virulence</keyword>
<feature type="domain" description="LysM" evidence="5">
    <location>
        <begin position="115"/>
        <end position="161"/>
    </location>
</feature>
<dbReference type="InterPro" id="IPR036779">
    <property type="entry name" value="LysM_dom_sf"/>
</dbReference>
<dbReference type="Pfam" id="PF01476">
    <property type="entry name" value="LysM"/>
    <property type="match status" value="2"/>
</dbReference>
<dbReference type="PANTHER" id="PTHR34997">
    <property type="entry name" value="AM15"/>
    <property type="match status" value="1"/>
</dbReference>
<evidence type="ECO:0000256" key="2">
    <source>
        <dbReference type="ARBA" id="ARBA00023026"/>
    </source>
</evidence>
<evidence type="ECO:0000256" key="1">
    <source>
        <dbReference type="ARBA" id="ARBA00022669"/>
    </source>
</evidence>
<proteinExistence type="inferred from homology"/>
<organism evidence="6">
    <name type="scientific">Pyricularia oryzae (strain Y34)</name>
    <name type="common">Rice blast fungus</name>
    <name type="synonym">Magnaporthe oryzae</name>
    <dbReference type="NCBI Taxonomy" id="1143189"/>
    <lineage>
        <taxon>Eukaryota</taxon>
        <taxon>Fungi</taxon>
        <taxon>Dikarya</taxon>
        <taxon>Ascomycota</taxon>
        <taxon>Pezizomycotina</taxon>
        <taxon>Sordariomycetes</taxon>
        <taxon>Sordariomycetidae</taxon>
        <taxon>Magnaporthales</taxon>
        <taxon>Pyriculariaceae</taxon>
        <taxon>Pyricularia</taxon>
    </lineage>
</organism>
<feature type="domain" description="LysM" evidence="5">
    <location>
        <begin position="51"/>
        <end position="100"/>
    </location>
</feature>
<evidence type="ECO:0000313" key="6">
    <source>
        <dbReference type="EMBL" id="ELQ42912.1"/>
    </source>
</evidence>
<dbReference type="InterPro" id="IPR018392">
    <property type="entry name" value="LysM"/>
</dbReference>
<protein>
    <submittedName>
        <fullName evidence="6">LysM domain-containing protein</fullName>
    </submittedName>
</protein>
<gene>
    <name evidence="6" type="ORF">OOU_Y34scaffold00184g1</name>
</gene>
<dbReference type="Proteomes" id="UP000011086">
    <property type="component" value="Unassembled WGS sequence"/>
</dbReference>
<dbReference type="InterPro" id="IPR052210">
    <property type="entry name" value="LysM1-like"/>
</dbReference>
<feature type="signal peptide" evidence="4">
    <location>
        <begin position="1"/>
        <end position="18"/>
    </location>
</feature>
<dbReference type="SUPFAM" id="SSF54106">
    <property type="entry name" value="LysM domain"/>
    <property type="match status" value="2"/>
</dbReference>
<dbReference type="AlphaFoldDB" id="A0AA97P767"/>
<name>A0AA97P767_PYRO3</name>
<dbReference type="PANTHER" id="PTHR34997:SF1">
    <property type="entry name" value="PEPTIDOGLYCAN-BINDING LYSIN DOMAIN"/>
    <property type="match status" value="1"/>
</dbReference>
<dbReference type="SMART" id="SM00257">
    <property type="entry name" value="LysM"/>
    <property type="match status" value="2"/>
</dbReference>
<reference evidence="6" key="1">
    <citation type="journal article" date="2012" name="PLoS Genet.">
        <title>Comparative analysis of the genomes of two field isolates of the rice blast fungus Magnaporthe oryzae.</title>
        <authorList>
            <person name="Xue M."/>
            <person name="Yang J."/>
            <person name="Li Z."/>
            <person name="Hu S."/>
            <person name="Yao N."/>
            <person name="Dean R.A."/>
            <person name="Zhao W."/>
            <person name="Shen M."/>
            <person name="Zhang H."/>
            <person name="Li C."/>
            <person name="Liu L."/>
            <person name="Cao L."/>
            <person name="Xu X."/>
            <person name="Xing Y."/>
            <person name="Hsiang T."/>
            <person name="Zhang Z."/>
            <person name="Xu J.R."/>
            <person name="Peng Y.L."/>
        </authorList>
    </citation>
    <scope>NUCLEOTIDE SEQUENCE</scope>
    <source>
        <strain evidence="6">Y34</strain>
    </source>
</reference>
<feature type="chain" id="PRO_5041712928" evidence="4">
    <location>
        <begin position="19"/>
        <end position="296"/>
    </location>
</feature>
<dbReference type="GO" id="GO:0008061">
    <property type="term" value="F:chitin binding"/>
    <property type="evidence" value="ECO:0007669"/>
    <property type="project" value="UniProtKB-KW"/>
</dbReference>
<dbReference type="EMBL" id="JH793534">
    <property type="protein sequence ID" value="ELQ42912.1"/>
    <property type="molecule type" value="Genomic_DNA"/>
</dbReference>
<dbReference type="Gene3D" id="3.10.350.10">
    <property type="entry name" value="LysM domain"/>
    <property type="match status" value="2"/>
</dbReference>
<evidence type="ECO:0000259" key="5">
    <source>
        <dbReference type="PROSITE" id="PS51782"/>
    </source>
</evidence>
<evidence type="ECO:0000256" key="3">
    <source>
        <dbReference type="ARBA" id="ARBA00044955"/>
    </source>
</evidence>
<comment type="similarity">
    <text evidence="3">Belongs to the secreted LysM effector family.</text>
</comment>
<keyword evidence="4" id="KW-0732">Signal</keyword>
<keyword evidence="1" id="KW-0147">Chitin-binding</keyword>
<dbReference type="PROSITE" id="PS51782">
    <property type="entry name" value="LYSM"/>
    <property type="match status" value="2"/>
</dbReference>